<feature type="transmembrane region" description="Helical" evidence="1">
    <location>
        <begin position="6"/>
        <end position="29"/>
    </location>
</feature>
<dbReference type="Proteomes" id="UP000237819">
    <property type="component" value="Unassembled WGS sequence"/>
</dbReference>
<dbReference type="EMBL" id="PUHZ01000025">
    <property type="protein sequence ID" value="PQO42255.1"/>
    <property type="molecule type" value="Genomic_DNA"/>
</dbReference>
<sequence length="308" mass="34143">MIWLRIFFLALHLFLMNLASVGPLMAIWLDIRARRRDQPAVDLLGRRIGWWSLAALGLGILVGVIQGLLVWWGDGGPAYFDALFAVWQSKVIYGFWEIGFSFVCLAGYLFWWSSSERNALWQRFVSRFLAFLAATNLLYHFPTLFSIVGMIARGEVDVDSPVDSGEFRTLLVQGEVIWFTLHFWFASFAVSGLLAGIACLQRLPEEQREDTAGAAFTIALVPTVLQIPVGFLLTTSLNSGQQSRLMGGDSLCTALFVVSLGLAFWLMHLLAGLAFFERTSNKAYQTLAALGGTILLMTATMLLSRGGL</sequence>
<feature type="transmembrane region" description="Helical" evidence="1">
    <location>
        <begin position="283"/>
        <end position="303"/>
    </location>
</feature>
<feature type="transmembrane region" description="Helical" evidence="1">
    <location>
        <begin position="176"/>
        <end position="200"/>
    </location>
</feature>
<comment type="caution">
    <text evidence="2">The sequence shown here is derived from an EMBL/GenBank/DDBJ whole genome shotgun (WGS) entry which is preliminary data.</text>
</comment>
<keyword evidence="1" id="KW-0472">Membrane</keyword>
<keyword evidence="1" id="KW-1133">Transmembrane helix</keyword>
<feature type="transmembrane region" description="Helical" evidence="1">
    <location>
        <begin position="124"/>
        <end position="152"/>
    </location>
</feature>
<reference evidence="2 3" key="1">
    <citation type="submission" date="2018-02" db="EMBL/GenBank/DDBJ databases">
        <title>Comparative genomes isolates from brazilian mangrove.</title>
        <authorList>
            <person name="Araujo J.E."/>
            <person name="Taketani R.G."/>
            <person name="Silva M.C.P."/>
            <person name="Loureco M.V."/>
            <person name="Andreote F.D."/>
        </authorList>
    </citation>
    <scope>NUCLEOTIDE SEQUENCE [LARGE SCALE GENOMIC DNA]</scope>
    <source>
        <strain evidence="2 3">Nap-Phe MGV</strain>
    </source>
</reference>
<organism evidence="2 3">
    <name type="scientific">Blastopirellula marina</name>
    <dbReference type="NCBI Taxonomy" id="124"/>
    <lineage>
        <taxon>Bacteria</taxon>
        <taxon>Pseudomonadati</taxon>
        <taxon>Planctomycetota</taxon>
        <taxon>Planctomycetia</taxon>
        <taxon>Pirellulales</taxon>
        <taxon>Pirellulaceae</taxon>
        <taxon>Blastopirellula</taxon>
    </lineage>
</organism>
<feature type="transmembrane region" description="Helical" evidence="1">
    <location>
        <begin position="50"/>
        <end position="72"/>
    </location>
</feature>
<gene>
    <name evidence="2" type="ORF">C5Y93_28340</name>
</gene>
<dbReference type="AlphaFoldDB" id="A0A2S8GCQ7"/>
<name>A0A2S8GCQ7_9BACT</name>
<protein>
    <submittedName>
        <fullName evidence="2">Uncharacterized protein</fullName>
    </submittedName>
</protein>
<feature type="transmembrane region" description="Helical" evidence="1">
    <location>
        <begin position="92"/>
        <end position="112"/>
    </location>
</feature>
<feature type="transmembrane region" description="Helical" evidence="1">
    <location>
        <begin position="253"/>
        <end position="276"/>
    </location>
</feature>
<evidence type="ECO:0000313" key="2">
    <source>
        <dbReference type="EMBL" id="PQO42255.1"/>
    </source>
</evidence>
<evidence type="ECO:0000313" key="3">
    <source>
        <dbReference type="Proteomes" id="UP000237819"/>
    </source>
</evidence>
<keyword evidence="1" id="KW-0812">Transmembrane</keyword>
<proteinExistence type="predicted"/>
<evidence type="ECO:0000256" key="1">
    <source>
        <dbReference type="SAM" id="Phobius"/>
    </source>
</evidence>
<accession>A0A2S8GCQ7</accession>
<feature type="transmembrane region" description="Helical" evidence="1">
    <location>
        <begin position="212"/>
        <end position="233"/>
    </location>
</feature>